<dbReference type="RefSeq" id="XP_068368539.1">
    <property type="nucleotide sequence ID" value="XM_068497648.1"/>
</dbReference>
<comment type="caution">
    <text evidence="1">The sequence shown here is derived from an EMBL/GenBank/DDBJ whole genome shotgun (WGS) entry which is preliminary data.</text>
</comment>
<accession>A0A1J4KVZ3</accession>
<reference evidence="1" key="1">
    <citation type="submission" date="2016-10" db="EMBL/GenBank/DDBJ databases">
        <authorList>
            <person name="Benchimol M."/>
            <person name="Almeida L.G."/>
            <person name="Vasconcelos A.T."/>
            <person name="Perreira-Neves A."/>
            <person name="Rosa I.A."/>
            <person name="Tasca T."/>
            <person name="Bogo M.R."/>
            <person name="de Souza W."/>
        </authorList>
    </citation>
    <scope>NUCLEOTIDE SEQUENCE [LARGE SCALE GENOMIC DNA]</scope>
    <source>
        <strain evidence="1">K</strain>
    </source>
</reference>
<sequence>MDCFIIKLSNIFNLLNFAETNIEYFLMYYFIVYQQKERKHFINSNETSYVRKIENKFHLSRKLKPFHLSFIQMMNFMSMIAGQCENIAKNIISVPLTQKSLIDDFKTAIFAITDPFNGKKPIKITVTDDDAHKSKRNDLDSESELASTIATLNMNGQKEFKDKIFLKLKNIFGKLLLR</sequence>
<organism evidence="1 2">
    <name type="scientific">Tritrichomonas foetus</name>
    <dbReference type="NCBI Taxonomy" id="1144522"/>
    <lineage>
        <taxon>Eukaryota</taxon>
        <taxon>Metamonada</taxon>
        <taxon>Parabasalia</taxon>
        <taxon>Tritrichomonadida</taxon>
        <taxon>Tritrichomonadidae</taxon>
        <taxon>Tritrichomonas</taxon>
    </lineage>
</organism>
<evidence type="ECO:0000313" key="1">
    <source>
        <dbReference type="EMBL" id="OHT15403.1"/>
    </source>
</evidence>
<keyword evidence="2" id="KW-1185">Reference proteome</keyword>
<dbReference type="GeneID" id="94832352"/>
<evidence type="ECO:0000313" key="2">
    <source>
        <dbReference type="Proteomes" id="UP000179807"/>
    </source>
</evidence>
<name>A0A1J4KVZ3_9EUKA</name>
<protein>
    <submittedName>
        <fullName evidence="1">Uncharacterized protein</fullName>
    </submittedName>
</protein>
<dbReference type="EMBL" id="MLAK01000229">
    <property type="protein sequence ID" value="OHT15403.1"/>
    <property type="molecule type" value="Genomic_DNA"/>
</dbReference>
<dbReference type="Proteomes" id="UP000179807">
    <property type="component" value="Unassembled WGS sequence"/>
</dbReference>
<proteinExistence type="predicted"/>
<dbReference type="AlphaFoldDB" id="A0A1J4KVZ3"/>
<gene>
    <name evidence="1" type="ORF">TRFO_14171</name>
</gene>
<dbReference type="VEuPathDB" id="TrichDB:TRFO_14171"/>